<evidence type="ECO:0000313" key="2">
    <source>
        <dbReference type="Proteomes" id="UP001597460"/>
    </source>
</evidence>
<accession>A0ABW5JHP0</accession>
<reference evidence="2" key="1">
    <citation type="journal article" date="2019" name="Int. J. Syst. Evol. Microbiol.">
        <title>The Global Catalogue of Microorganisms (GCM) 10K type strain sequencing project: providing services to taxonomists for standard genome sequencing and annotation.</title>
        <authorList>
            <consortium name="The Broad Institute Genomics Platform"/>
            <consortium name="The Broad Institute Genome Sequencing Center for Infectious Disease"/>
            <person name="Wu L."/>
            <person name="Ma J."/>
        </authorList>
    </citation>
    <scope>NUCLEOTIDE SEQUENCE [LARGE SCALE GENOMIC DNA]</scope>
    <source>
        <strain evidence="2">KCTC 52042</strain>
    </source>
</reference>
<dbReference type="InterPro" id="IPR012657">
    <property type="entry name" value="23S_rRNA-intervening_sequence"/>
</dbReference>
<dbReference type="PANTHER" id="PTHR38471">
    <property type="entry name" value="FOUR HELIX BUNDLE PROTEIN"/>
    <property type="match status" value="1"/>
</dbReference>
<dbReference type="RefSeq" id="WP_390297939.1">
    <property type="nucleotide sequence ID" value="NZ_JBHULI010000002.1"/>
</dbReference>
<dbReference type="PANTHER" id="PTHR38471:SF2">
    <property type="entry name" value="FOUR HELIX BUNDLE PROTEIN"/>
    <property type="match status" value="1"/>
</dbReference>
<dbReference type="InterPro" id="IPR036583">
    <property type="entry name" value="23S_rRNA_IVS_sf"/>
</dbReference>
<dbReference type="NCBIfam" id="TIGR02436">
    <property type="entry name" value="four helix bundle protein"/>
    <property type="match status" value="1"/>
</dbReference>
<dbReference type="Gene3D" id="1.20.1440.60">
    <property type="entry name" value="23S rRNA-intervening sequence"/>
    <property type="match status" value="1"/>
</dbReference>
<proteinExistence type="predicted"/>
<dbReference type="CDD" id="cd16377">
    <property type="entry name" value="23S_rRNA_IVP_like"/>
    <property type="match status" value="1"/>
</dbReference>
<gene>
    <name evidence="1" type="ORF">ACFSVN_02185</name>
</gene>
<comment type="caution">
    <text evidence="1">The sequence shown here is derived from an EMBL/GenBank/DDBJ whole genome shotgun (WGS) entry which is preliminary data.</text>
</comment>
<dbReference type="SUPFAM" id="SSF158446">
    <property type="entry name" value="IVS-encoded protein-like"/>
    <property type="match status" value="1"/>
</dbReference>
<evidence type="ECO:0000313" key="1">
    <source>
        <dbReference type="EMBL" id="MFD2531250.1"/>
    </source>
</evidence>
<dbReference type="Pfam" id="PF05635">
    <property type="entry name" value="23S_rRNA_IVP"/>
    <property type="match status" value="1"/>
</dbReference>
<dbReference type="EMBL" id="JBHULI010000002">
    <property type="protein sequence ID" value="MFD2531250.1"/>
    <property type="molecule type" value="Genomic_DNA"/>
</dbReference>
<protein>
    <submittedName>
        <fullName evidence="1">Four helix bundle protein</fullName>
    </submittedName>
</protein>
<name>A0ABW5JHP0_9BACT</name>
<sequence length="122" mass="14419">MYEGFKDLKVYQLSYKLSMEVFQISKNFPVEEKYSLTDQVRRSSRSIPTNIAEAFRKRQYPKHFISKLSDSDAECSETLVWIDFALDCGYINNEQHSYFNQKYEEVGKMLGSMIRSPEKFTL</sequence>
<dbReference type="Proteomes" id="UP001597460">
    <property type="component" value="Unassembled WGS sequence"/>
</dbReference>
<keyword evidence="2" id="KW-1185">Reference proteome</keyword>
<organism evidence="1 2">
    <name type="scientific">Gracilimonas halophila</name>
    <dbReference type="NCBI Taxonomy" id="1834464"/>
    <lineage>
        <taxon>Bacteria</taxon>
        <taxon>Pseudomonadati</taxon>
        <taxon>Balneolota</taxon>
        <taxon>Balneolia</taxon>
        <taxon>Balneolales</taxon>
        <taxon>Balneolaceae</taxon>
        <taxon>Gracilimonas</taxon>
    </lineage>
</organism>